<sequence length="266" mass="31585">MNQPLRYQFYATLLDKYQSYLDFRIIYNQYWGFSEEPPFTEEEFEEKQRQDLINQINRVPFKSAAADRGTAFNDIVDCLIERTFKEVQKNVYIYNGEKTVVIILPESQKVVACINDFMFEYDLSVCKEFAEYYKGAITQLFTAGILSTRYGDVRLYGYIDELMPLCVHDIKFTKSYTVGKFRRNWQHIVYPFTLNQEGNNITDFEYNIAQYNDKKSGTEYETFSEHYSYVPDRDIPRLVEVCEGLIEFIEAHRDVITDKKIFNITE</sequence>
<dbReference type="EMBL" id="JACIEP010000008">
    <property type="protein sequence ID" value="MBB4036600.1"/>
    <property type="molecule type" value="Genomic_DNA"/>
</dbReference>
<organism evidence="1 2">
    <name type="scientific">Dysgonomonas hofstadii</name>
    <dbReference type="NCBI Taxonomy" id="637886"/>
    <lineage>
        <taxon>Bacteria</taxon>
        <taxon>Pseudomonadati</taxon>
        <taxon>Bacteroidota</taxon>
        <taxon>Bacteroidia</taxon>
        <taxon>Bacteroidales</taxon>
        <taxon>Dysgonomonadaceae</taxon>
        <taxon>Dysgonomonas</taxon>
    </lineage>
</organism>
<dbReference type="AlphaFoldDB" id="A0A840CKU1"/>
<protein>
    <submittedName>
        <fullName evidence="1">Uncharacterized protein</fullName>
    </submittedName>
</protein>
<proteinExistence type="predicted"/>
<gene>
    <name evidence="1" type="ORF">GGR21_002506</name>
</gene>
<dbReference type="Proteomes" id="UP000555103">
    <property type="component" value="Unassembled WGS sequence"/>
</dbReference>
<comment type="caution">
    <text evidence="1">The sequence shown here is derived from an EMBL/GenBank/DDBJ whole genome shotgun (WGS) entry which is preliminary data.</text>
</comment>
<evidence type="ECO:0000313" key="2">
    <source>
        <dbReference type="Proteomes" id="UP000555103"/>
    </source>
</evidence>
<keyword evidence="2" id="KW-1185">Reference proteome</keyword>
<reference evidence="1 2" key="1">
    <citation type="submission" date="2020-08" db="EMBL/GenBank/DDBJ databases">
        <title>Genomic Encyclopedia of Type Strains, Phase IV (KMG-IV): sequencing the most valuable type-strain genomes for metagenomic binning, comparative biology and taxonomic classification.</title>
        <authorList>
            <person name="Goeker M."/>
        </authorList>
    </citation>
    <scope>NUCLEOTIDE SEQUENCE [LARGE SCALE GENOMIC DNA]</scope>
    <source>
        <strain evidence="1 2">DSM 104969</strain>
    </source>
</reference>
<evidence type="ECO:0000313" key="1">
    <source>
        <dbReference type="EMBL" id="MBB4036600.1"/>
    </source>
</evidence>
<accession>A0A840CKU1</accession>
<dbReference type="RefSeq" id="WP_183307498.1">
    <property type="nucleotide sequence ID" value="NZ_JACIEP010000008.1"/>
</dbReference>
<name>A0A840CKU1_9BACT</name>